<gene>
    <name evidence="2" type="ORF">H6G95_25230</name>
</gene>
<proteinExistence type="predicted"/>
<dbReference type="EMBL" id="JACJTE010000037">
    <property type="protein sequence ID" value="MBD2563850.1"/>
    <property type="molecule type" value="Genomic_DNA"/>
</dbReference>
<accession>A0ABR8F1S6</accession>
<sequence length="70" mass="7792">MAGDRKRAGETAPSLLEKMGNTLGKSGECRGVMLEFEDAYPQKFAQLVTNAPQWTEWMDGVRKLGTESDR</sequence>
<keyword evidence="3" id="KW-1185">Reference proteome</keyword>
<dbReference type="RefSeq" id="WP_190900691.1">
    <property type="nucleotide sequence ID" value="NZ_JACJTE010000037.1"/>
</dbReference>
<protein>
    <submittedName>
        <fullName evidence="2">Uncharacterized protein</fullName>
    </submittedName>
</protein>
<comment type="caution">
    <text evidence="2">The sequence shown here is derived from an EMBL/GenBank/DDBJ whole genome shotgun (WGS) entry which is preliminary data.</text>
</comment>
<evidence type="ECO:0000313" key="2">
    <source>
        <dbReference type="EMBL" id="MBD2563850.1"/>
    </source>
</evidence>
<reference evidence="2 3" key="1">
    <citation type="journal article" date="2020" name="ISME J.">
        <title>Comparative genomics reveals insights into cyanobacterial evolution and habitat adaptation.</title>
        <authorList>
            <person name="Chen M.Y."/>
            <person name="Teng W.K."/>
            <person name="Zhao L."/>
            <person name="Hu C.X."/>
            <person name="Zhou Y.K."/>
            <person name="Han B.P."/>
            <person name="Song L.R."/>
            <person name="Shu W.S."/>
        </authorList>
    </citation>
    <scope>NUCLEOTIDE SEQUENCE [LARGE SCALE GENOMIC DNA]</scope>
    <source>
        <strain evidence="2 3">FACHB-391</strain>
    </source>
</reference>
<dbReference type="Proteomes" id="UP000604661">
    <property type="component" value="Unassembled WGS sequence"/>
</dbReference>
<organism evidence="2 3">
    <name type="scientific">Nostoc linckia FACHB-391</name>
    <dbReference type="NCBI Taxonomy" id="2692906"/>
    <lineage>
        <taxon>Bacteria</taxon>
        <taxon>Bacillati</taxon>
        <taxon>Cyanobacteriota</taxon>
        <taxon>Cyanophyceae</taxon>
        <taxon>Nostocales</taxon>
        <taxon>Nostocaceae</taxon>
        <taxon>Nostoc</taxon>
    </lineage>
</organism>
<feature type="region of interest" description="Disordered" evidence="1">
    <location>
        <begin position="1"/>
        <end position="22"/>
    </location>
</feature>
<evidence type="ECO:0000313" key="3">
    <source>
        <dbReference type="Proteomes" id="UP000604661"/>
    </source>
</evidence>
<evidence type="ECO:0000256" key="1">
    <source>
        <dbReference type="SAM" id="MobiDB-lite"/>
    </source>
</evidence>
<name>A0ABR8F1S6_NOSLI</name>